<dbReference type="GO" id="GO:0005666">
    <property type="term" value="C:RNA polymerase III complex"/>
    <property type="evidence" value="ECO:0007669"/>
    <property type="project" value="InterPro"/>
</dbReference>
<keyword evidence="4" id="KW-0240">DNA-directed RNA polymerase</keyword>
<dbReference type="FunCoup" id="A8NQN1">
    <property type="interactions" value="94"/>
</dbReference>
<protein>
    <recommendedName>
        <fullName evidence="3">DNA-directed RNA polymerase III subunit RPC9</fullName>
    </recommendedName>
</protein>
<evidence type="ECO:0000256" key="1">
    <source>
        <dbReference type="ARBA" id="ARBA00004123"/>
    </source>
</evidence>
<dbReference type="OrthoDB" id="1746530at2759"/>
<keyword evidence="9" id="KW-1185">Reference proteome</keyword>
<evidence type="ECO:0000256" key="6">
    <source>
        <dbReference type="ARBA" id="ARBA00023242"/>
    </source>
</evidence>
<proteinExistence type="inferred from homology"/>
<dbReference type="GeneID" id="6012169"/>
<keyword evidence="6" id="KW-0539">Nucleus</keyword>
<evidence type="ECO:0000313" key="9">
    <source>
        <dbReference type="Proteomes" id="UP000001861"/>
    </source>
</evidence>
<dbReference type="eggNOG" id="KOG4168">
    <property type="taxonomic scope" value="Eukaryota"/>
</dbReference>
<comment type="similarity">
    <text evidence="2">Belongs to the eukaryotic RPC9 RNA polymerase subunit family.</text>
</comment>
<organism evidence="8 9">
    <name type="scientific">Coprinopsis cinerea (strain Okayama-7 / 130 / ATCC MYA-4618 / FGSC 9003)</name>
    <name type="common">Inky cap fungus</name>
    <name type="synonym">Hormographiella aspergillata</name>
    <dbReference type="NCBI Taxonomy" id="240176"/>
    <lineage>
        <taxon>Eukaryota</taxon>
        <taxon>Fungi</taxon>
        <taxon>Dikarya</taxon>
        <taxon>Basidiomycota</taxon>
        <taxon>Agaricomycotina</taxon>
        <taxon>Agaricomycetes</taxon>
        <taxon>Agaricomycetidae</taxon>
        <taxon>Agaricales</taxon>
        <taxon>Agaricineae</taxon>
        <taxon>Psathyrellaceae</taxon>
        <taxon>Coprinopsis</taxon>
    </lineage>
</organism>
<keyword evidence="5" id="KW-0804">Transcription</keyword>
<dbReference type="InterPro" id="IPR010997">
    <property type="entry name" value="HRDC-like_sf"/>
</dbReference>
<dbReference type="Gene3D" id="1.20.1250.40">
    <property type="match status" value="1"/>
</dbReference>
<dbReference type="InterPro" id="IPR005574">
    <property type="entry name" value="Rpb4/RPC9"/>
</dbReference>
<dbReference type="InterPro" id="IPR038846">
    <property type="entry name" value="RPC9"/>
</dbReference>
<dbReference type="STRING" id="240176.A8NQN1"/>
<dbReference type="InterPro" id="IPR038324">
    <property type="entry name" value="Rpb4/RPC9_sf"/>
</dbReference>
<dbReference type="EMBL" id="AACS02000008">
    <property type="protein sequence ID" value="EAU86205.1"/>
    <property type="molecule type" value="Genomic_DNA"/>
</dbReference>
<dbReference type="RefSeq" id="XP_001835634.1">
    <property type="nucleotide sequence ID" value="XM_001835582.2"/>
</dbReference>
<reference evidence="8 9" key="1">
    <citation type="journal article" date="2010" name="Proc. Natl. Acad. Sci. U.S.A.">
        <title>Insights into evolution of multicellular fungi from the assembled chromosomes of the mushroom Coprinopsis cinerea (Coprinus cinereus).</title>
        <authorList>
            <person name="Stajich J.E."/>
            <person name="Wilke S.K."/>
            <person name="Ahren D."/>
            <person name="Au C.H."/>
            <person name="Birren B.W."/>
            <person name="Borodovsky M."/>
            <person name="Burns C."/>
            <person name="Canback B."/>
            <person name="Casselton L.A."/>
            <person name="Cheng C.K."/>
            <person name="Deng J."/>
            <person name="Dietrich F.S."/>
            <person name="Fargo D.C."/>
            <person name="Farman M.L."/>
            <person name="Gathman A.C."/>
            <person name="Goldberg J."/>
            <person name="Guigo R."/>
            <person name="Hoegger P.J."/>
            <person name="Hooker J.B."/>
            <person name="Huggins A."/>
            <person name="James T.Y."/>
            <person name="Kamada T."/>
            <person name="Kilaru S."/>
            <person name="Kodira C."/>
            <person name="Kues U."/>
            <person name="Kupfer D."/>
            <person name="Kwan H.S."/>
            <person name="Lomsadze A."/>
            <person name="Li W."/>
            <person name="Lilly W.W."/>
            <person name="Ma L.J."/>
            <person name="Mackey A.J."/>
            <person name="Manning G."/>
            <person name="Martin F."/>
            <person name="Muraguchi H."/>
            <person name="Natvig D.O."/>
            <person name="Palmerini H."/>
            <person name="Ramesh M.A."/>
            <person name="Rehmeyer C.J."/>
            <person name="Roe B.A."/>
            <person name="Shenoy N."/>
            <person name="Stanke M."/>
            <person name="Ter-Hovhannisyan V."/>
            <person name="Tunlid A."/>
            <person name="Velagapudi R."/>
            <person name="Vision T.J."/>
            <person name="Zeng Q."/>
            <person name="Zolan M.E."/>
            <person name="Pukkila P.J."/>
        </authorList>
    </citation>
    <scope>NUCLEOTIDE SEQUENCE [LARGE SCALE GENOMIC DNA]</scope>
    <source>
        <strain evidence="9">Okayama-7 / 130 / ATCC MYA-4618 / FGSC 9003</strain>
    </source>
</reference>
<dbReference type="GO" id="GO:0000166">
    <property type="term" value="F:nucleotide binding"/>
    <property type="evidence" value="ECO:0007669"/>
    <property type="project" value="InterPro"/>
</dbReference>
<evidence type="ECO:0000256" key="5">
    <source>
        <dbReference type="ARBA" id="ARBA00023163"/>
    </source>
</evidence>
<comment type="subcellular location">
    <subcellularLocation>
        <location evidence="1">Nucleus</location>
    </subcellularLocation>
</comment>
<gene>
    <name evidence="8" type="ORF">CC1G_03416</name>
</gene>
<dbReference type="Proteomes" id="UP000001861">
    <property type="component" value="Unassembled WGS sequence"/>
</dbReference>
<dbReference type="InParanoid" id="A8NQN1"/>
<dbReference type="OMA" id="PTNMVHL"/>
<sequence>MEVVNARAALLSNYEVLSLLKELEEDHIARTKKIQKIKKDEEAAGTSIPGNIGSVLETSENLRTIEVEAIQYLSSDYLPTSTQTEESITNLVKKLEPYDLTKAEKLQIVNLVPTAAVELYVIVEELEDRFGDQMDALLATIQEIAEATQGAPAAAATTAVNGTTHMQLDETTWTNPADFGDDADAVYDEEMFDDTGEGAGVEGDLDVEED</sequence>
<evidence type="ECO:0000256" key="4">
    <source>
        <dbReference type="ARBA" id="ARBA00022478"/>
    </source>
</evidence>
<feature type="domain" description="RNA polymerase Rpb4/RPC9 core" evidence="7">
    <location>
        <begin position="1"/>
        <end position="148"/>
    </location>
</feature>
<evidence type="ECO:0000313" key="8">
    <source>
        <dbReference type="EMBL" id="EAU86205.1"/>
    </source>
</evidence>
<evidence type="ECO:0000256" key="3">
    <source>
        <dbReference type="ARBA" id="ARBA00016672"/>
    </source>
</evidence>
<dbReference type="PANTHER" id="PTHR15561:SF0">
    <property type="entry name" value="DNA-DIRECTED RNA POLYMERASE III SUBUNIT RPC9"/>
    <property type="match status" value="1"/>
</dbReference>
<dbReference type="KEGG" id="cci:CC1G_03416"/>
<accession>A8NQN1</accession>
<evidence type="ECO:0000259" key="7">
    <source>
        <dbReference type="SMART" id="SM00657"/>
    </source>
</evidence>
<dbReference type="PANTHER" id="PTHR15561">
    <property type="entry name" value="CALCITONIN GENE-RELATED PEPTIDE-RECEPTOR COMPONENT PROTEIN"/>
    <property type="match status" value="1"/>
</dbReference>
<dbReference type="GO" id="GO:0006384">
    <property type="term" value="P:transcription initiation at RNA polymerase III promoter"/>
    <property type="evidence" value="ECO:0007669"/>
    <property type="project" value="InterPro"/>
</dbReference>
<dbReference type="VEuPathDB" id="FungiDB:CC1G_03416"/>
<dbReference type="InterPro" id="IPR006590">
    <property type="entry name" value="RNA_pol_Rpb4/RPC9_core"/>
</dbReference>
<evidence type="ECO:0000256" key="2">
    <source>
        <dbReference type="ARBA" id="ARBA00006898"/>
    </source>
</evidence>
<dbReference type="SMART" id="SM00657">
    <property type="entry name" value="RPOL4c"/>
    <property type="match status" value="1"/>
</dbReference>
<dbReference type="Pfam" id="PF03874">
    <property type="entry name" value="RNA_pol_Rpb4"/>
    <property type="match status" value="1"/>
</dbReference>
<dbReference type="AlphaFoldDB" id="A8NQN1"/>
<dbReference type="SUPFAM" id="SSF47819">
    <property type="entry name" value="HRDC-like"/>
    <property type="match status" value="1"/>
</dbReference>
<name>A8NQN1_COPC7</name>
<comment type="caution">
    <text evidence="8">The sequence shown here is derived from an EMBL/GenBank/DDBJ whole genome shotgun (WGS) entry which is preliminary data.</text>
</comment>